<accession>A0A1H2LJZ1</accession>
<reference evidence="2" key="1">
    <citation type="submission" date="2016-10" db="EMBL/GenBank/DDBJ databases">
        <authorList>
            <person name="Varghese N."/>
            <person name="Submissions S."/>
        </authorList>
    </citation>
    <scope>NUCLEOTIDE SEQUENCE [LARGE SCALE GENOMIC DNA]</scope>
    <source>
        <strain evidence="2">KCTC 32246</strain>
    </source>
</reference>
<evidence type="ECO:0000313" key="2">
    <source>
        <dbReference type="Proteomes" id="UP000198675"/>
    </source>
</evidence>
<proteinExistence type="predicted"/>
<name>A0A1H2LJZ1_9PSED</name>
<sequence length="67" mass="7916">MPDYAQLYFEYELEFGSKRAQSLLFVSEDLSLEDVIRDEMAAEYLRNPEKKHLAKYLREQLEGDLGL</sequence>
<dbReference type="EMBL" id="LT629797">
    <property type="protein sequence ID" value="SDU81114.1"/>
    <property type="molecule type" value="Genomic_DNA"/>
</dbReference>
<dbReference type="Proteomes" id="UP000198675">
    <property type="component" value="Chromosome I"/>
</dbReference>
<dbReference type="AlphaFoldDB" id="A0A1H2LJZ1"/>
<keyword evidence="2" id="KW-1185">Reference proteome</keyword>
<evidence type="ECO:0000313" key="1">
    <source>
        <dbReference type="EMBL" id="SDU81114.1"/>
    </source>
</evidence>
<dbReference type="GeneID" id="83642243"/>
<protein>
    <submittedName>
        <fullName evidence="1">Uncharacterized protein</fullName>
    </submittedName>
</protein>
<dbReference type="RefSeq" id="WP_021219108.1">
    <property type="nucleotide sequence ID" value="NZ_LT629797.1"/>
</dbReference>
<gene>
    <name evidence="1" type="ORF">SAMN05216363_1705</name>
</gene>
<organism evidence="1 2">
    <name type="scientific">Pseudomonas sihuiensis</name>
    <dbReference type="NCBI Taxonomy" id="1274359"/>
    <lineage>
        <taxon>Bacteria</taxon>
        <taxon>Pseudomonadati</taxon>
        <taxon>Pseudomonadota</taxon>
        <taxon>Gammaproteobacteria</taxon>
        <taxon>Pseudomonadales</taxon>
        <taxon>Pseudomonadaceae</taxon>
        <taxon>Pseudomonas</taxon>
    </lineage>
</organism>